<dbReference type="EMBL" id="CAUYUJ010015557">
    <property type="protein sequence ID" value="CAK0855483.1"/>
    <property type="molecule type" value="Genomic_DNA"/>
</dbReference>
<feature type="non-terminal residue" evidence="3">
    <location>
        <position position="212"/>
    </location>
</feature>
<dbReference type="PANTHER" id="PTHR15454:SF56">
    <property type="entry name" value="PROTEIN PHOSPHATASE 1 REGULATORY SUBUNIT 7-RELATED"/>
    <property type="match status" value="1"/>
</dbReference>
<gene>
    <name evidence="3" type="ORF">PCOR1329_LOCUS46206</name>
</gene>
<evidence type="ECO:0000313" key="3">
    <source>
        <dbReference type="EMBL" id="CAK0855483.1"/>
    </source>
</evidence>
<dbReference type="Proteomes" id="UP001189429">
    <property type="component" value="Unassembled WGS sequence"/>
</dbReference>
<dbReference type="SUPFAM" id="SSF52058">
    <property type="entry name" value="L domain-like"/>
    <property type="match status" value="1"/>
</dbReference>
<comment type="caution">
    <text evidence="3">The sequence shown here is derived from an EMBL/GenBank/DDBJ whole genome shotgun (WGS) entry which is preliminary data.</text>
</comment>
<keyword evidence="1" id="KW-0433">Leucine-rich repeat</keyword>
<proteinExistence type="predicted"/>
<dbReference type="InterPro" id="IPR032675">
    <property type="entry name" value="LRR_dom_sf"/>
</dbReference>
<keyword evidence="2" id="KW-0677">Repeat</keyword>
<dbReference type="InterPro" id="IPR001611">
    <property type="entry name" value="Leu-rich_rpt"/>
</dbReference>
<evidence type="ECO:0000256" key="2">
    <source>
        <dbReference type="ARBA" id="ARBA00022737"/>
    </source>
</evidence>
<reference evidence="3" key="1">
    <citation type="submission" date="2023-10" db="EMBL/GenBank/DDBJ databases">
        <authorList>
            <person name="Chen Y."/>
            <person name="Shah S."/>
            <person name="Dougan E. K."/>
            <person name="Thang M."/>
            <person name="Chan C."/>
        </authorList>
    </citation>
    <scope>NUCLEOTIDE SEQUENCE [LARGE SCALE GENOMIC DNA]</scope>
</reference>
<accession>A0ABN9UA24</accession>
<evidence type="ECO:0008006" key="5">
    <source>
        <dbReference type="Google" id="ProtNLM"/>
    </source>
</evidence>
<feature type="non-terminal residue" evidence="3">
    <location>
        <position position="1"/>
    </location>
</feature>
<sequence length="212" mass="23719">KLPRSGPRGPGAASLAMAALTVEYIKNQTGEFDEQSVFQAILSHRSIPRIADGASRCCNLRWLDLSHNAIIRIENLDGLAQLVCLDLSFNKVSKVENLQGMQSLERLWLKSNPVSRLSDLDGLESARQLRHLSLQNIDASDFCPVCLQVGYRTKVRELLPELAALDSKRWHLPDLDQVVERFDRASEAELPEPEAWFAPDDLDLGDIMSQEA</sequence>
<name>A0ABN9UA24_9DINO</name>
<organism evidence="3 4">
    <name type="scientific">Prorocentrum cordatum</name>
    <dbReference type="NCBI Taxonomy" id="2364126"/>
    <lineage>
        <taxon>Eukaryota</taxon>
        <taxon>Sar</taxon>
        <taxon>Alveolata</taxon>
        <taxon>Dinophyceae</taxon>
        <taxon>Prorocentrales</taxon>
        <taxon>Prorocentraceae</taxon>
        <taxon>Prorocentrum</taxon>
    </lineage>
</organism>
<dbReference type="Gene3D" id="3.80.10.10">
    <property type="entry name" value="Ribonuclease Inhibitor"/>
    <property type="match status" value="1"/>
</dbReference>
<evidence type="ECO:0000256" key="1">
    <source>
        <dbReference type="ARBA" id="ARBA00022614"/>
    </source>
</evidence>
<evidence type="ECO:0000313" key="4">
    <source>
        <dbReference type="Proteomes" id="UP001189429"/>
    </source>
</evidence>
<protein>
    <recommendedName>
        <fullName evidence="5">Leucine-rich repeat-containing protein 51</fullName>
    </recommendedName>
</protein>
<dbReference type="PANTHER" id="PTHR15454">
    <property type="entry name" value="NISCHARIN RELATED"/>
    <property type="match status" value="1"/>
</dbReference>
<dbReference type="PROSITE" id="PS51450">
    <property type="entry name" value="LRR"/>
    <property type="match status" value="3"/>
</dbReference>
<dbReference type="Pfam" id="PF14580">
    <property type="entry name" value="LRR_9"/>
    <property type="match status" value="1"/>
</dbReference>
<keyword evidence="4" id="KW-1185">Reference proteome</keyword>
<dbReference type="SMART" id="SM00365">
    <property type="entry name" value="LRR_SD22"/>
    <property type="match status" value="3"/>
</dbReference>